<keyword evidence="3" id="KW-1185">Reference proteome</keyword>
<dbReference type="Proteomes" id="UP000765509">
    <property type="component" value="Unassembled WGS sequence"/>
</dbReference>
<evidence type="ECO:0000313" key="2">
    <source>
        <dbReference type="EMBL" id="MBW0580927.1"/>
    </source>
</evidence>
<accession>A0A9Q3Q2L0</accession>
<evidence type="ECO:0000256" key="1">
    <source>
        <dbReference type="SAM" id="MobiDB-lite"/>
    </source>
</evidence>
<sequence length="105" mass="11447">MKSRRSRSFSGLLGGYPGISQGPRGRLGEAEDEEGEGSVEENDFEETEVASAPEASESPNLSLSNQHLVSQAESNFLKMINQKTQFMGQLTKAVSPRDNLRSLES</sequence>
<proteinExistence type="predicted"/>
<organism evidence="2 3">
    <name type="scientific">Austropuccinia psidii MF-1</name>
    <dbReference type="NCBI Taxonomy" id="1389203"/>
    <lineage>
        <taxon>Eukaryota</taxon>
        <taxon>Fungi</taxon>
        <taxon>Dikarya</taxon>
        <taxon>Basidiomycota</taxon>
        <taxon>Pucciniomycotina</taxon>
        <taxon>Pucciniomycetes</taxon>
        <taxon>Pucciniales</taxon>
        <taxon>Sphaerophragmiaceae</taxon>
        <taxon>Austropuccinia</taxon>
    </lineage>
</organism>
<gene>
    <name evidence="2" type="ORF">O181_120642</name>
</gene>
<feature type="compositionally biased region" description="Acidic residues" evidence="1">
    <location>
        <begin position="30"/>
        <end position="48"/>
    </location>
</feature>
<evidence type="ECO:0000313" key="3">
    <source>
        <dbReference type="Proteomes" id="UP000765509"/>
    </source>
</evidence>
<feature type="region of interest" description="Disordered" evidence="1">
    <location>
        <begin position="1"/>
        <end position="62"/>
    </location>
</feature>
<dbReference type="AlphaFoldDB" id="A0A9Q3Q2L0"/>
<protein>
    <submittedName>
        <fullName evidence="2">Uncharacterized protein</fullName>
    </submittedName>
</protein>
<reference evidence="2" key="1">
    <citation type="submission" date="2021-03" db="EMBL/GenBank/DDBJ databases">
        <title>Draft genome sequence of rust myrtle Austropuccinia psidii MF-1, a brazilian biotype.</title>
        <authorList>
            <person name="Quecine M.C."/>
            <person name="Pachon D.M.R."/>
            <person name="Bonatelli M.L."/>
            <person name="Correr F.H."/>
            <person name="Franceschini L.M."/>
            <person name="Leite T.F."/>
            <person name="Margarido G.R.A."/>
            <person name="Almeida C.A."/>
            <person name="Ferrarezi J.A."/>
            <person name="Labate C.A."/>
        </authorList>
    </citation>
    <scope>NUCLEOTIDE SEQUENCE</scope>
    <source>
        <strain evidence="2">MF-1</strain>
    </source>
</reference>
<comment type="caution">
    <text evidence="2">The sequence shown here is derived from an EMBL/GenBank/DDBJ whole genome shotgun (WGS) entry which is preliminary data.</text>
</comment>
<dbReference type="EMBL" id="AVOT02108722">
    <property type="protein sequence ID" value="MBW0580927.1"/>
    <property type="molecule type" value="Genomic_DNA"/>
</dbReference>
<name>A0A9Q3Q2L0_9BASI</name>